<name>A0A061SFF5_9CHLO</name>
<evidence type="ECO:0000256" key="5">
    <source>
        <dbReference type="ARBA" id="ARBA00022989"/>
    </source>
</evidence>
<keyword evidence="2" id="KW-0813">Transport</keyword>
<keyword evidence="5 7" id="KW-1133">Transmembrane helix</keyword>
<evidence type="ECO:0000256" key="1">
    <source>
        <dbReference type="ARBA" id="ARBA00004141"/>
    </source>
</evidence>
<dbReference type="InterPro" id="IPR001204">
    <property type="entry name" value="Phos_transporter"/>
</dbReference>
<proteinExistence type="predicted"/>
<dbReference type="GO" id="GO:0016020">
    <property type="term" value="C:membrane"/>
    <property type="evidence" value="ECO:0007669"/>
    <property type="project" value="UniProtKB-SubCell"/>
</dbReference>
<evidence type="ECO:0000256" key="4">
    <source>
        <dbReference type="ARBA" id="ARBA00022692"/>
    </source>
</evidence>
<dbReference type="Pfam" id="PF01384">
    <property type="entry name" value="PHO4"/>
    <property type="match status" value="1"/>
</dbReference>
<comment type="subcellular location">
    <subcellularLocation>
        <location evidence="1">Membrane</location>
        <topology evidence="1">Multi-pass membrane protein</topology>
    </subcellularLocation>
</comment>
<dbReference type="GO" id="GO:0035435">
    <property type="term" value="P:phosphate ion transmembrane transport"/>
    <property type="evidence" value="ECO:0007669"/>
    <property type="project" value="TreeGrafter"/>
</dbReference>
<evidence type="ECO:0000313" key="8">
    <source>
        <dbReference type="EMBL" id="JAC81481.1"/>
    </source>
</evidence>
<evidence type="ECO:0000256" key="7">
    <source>
        <dbReference type="SAM" id="Phobius"/>
    </source>
</evidence>
<reference evidence="8" key="1">
    <citation type="submission" date="2014-05" db="EMBL/GenBank/DDBJ databases">
        <title>The transcriptome of the halophilic microalga Tetraselmis sp. GSL018 isolated from the Great Salt Lake, Utah.</title>
        <authorList>
            <person name="Jinkerson R.E."/>
            <person name="D'Adamo S."/>
            <person name="Posewitz M.C."/>
        </authorList>
    </citation>
    <scope>NUCLEOTIDE SEQUENCE</scope>
    <source>
        <strain evidence="8">GSL018</strain>
    </source>
</reference>
<evidence type="ECO:0000256" key="3">
    <source>
        <dbReference type="ARBA" id="ARBA00022592"/>
    </source>
</evidence>
<gene>
    <name evidence="8" type="ORF">TSPGSL018_7838</name>
</gene>
<keyword evidence="3" id="KW-0592">Phosphate transport</keyword>
<keyword evidence="4 7" id="KW-0812">Transmembrane</keyword>
<evidence type="ECO:0000256" key="6">
    <source>
        <dbReference type="ARBA" id="ARBA00023136"/>
    </source>
</evidence>
<dbReference type="PANTHER" id="PTHR11101:SF80">
    <property type="entry name" value="PHOSPHATE TRANSPORTER"/>
    <property type="match status" value="1"/>
</dbReference>
<feature type="transmembrane region" description="Helical" evidence="7">
    <location>
        <begin position="20"/>
        <end position="37"/>
    </location>
</feature>
<sequence length="105" mass="10201">MTTAETHAPTYSAPAELGGVFWFSTVTAFVLAFSIGANDVANNFGTSVGSGAVSLRTAALVAGVAEVLGAVTLGSGVSDTIVRGISDTRRSAGAAAAGAAPGPRC</sequence>
<keyword evidence="6 7" id="KW-0472">Membrane</keyword>
<dbReference type="AlphaFoldDB" id="A0A061SFF5"/>
<dbReference type="GO" id="GO:0005315">
    <property type="term" value="F:phosphate transmembrane transporter activity"/>
    <property type="evidence" value="ECO:0007669"/>
    <property type="project" value="InterPro"/>
</dbReference>
<dbReference type="PANTHER" id="PTHR11101">
    <property type="entry name" value="PHOSPHATE TRANSPORTER"/>
    <property type="match status" value="1"/>
</dbReference>
<evidence type="ECO:0000256" key="2">
    <source>
        <dbReference type="ARBA" id="ARBA00022448"/>
    </source>
</evidence>
<accession>A0A061SFF5</accession>
<dbReference type="EMBL" id="GBEZ01003678">
    <property type="protein sequence ID" value="JAC81481.1"/>
    <property type="molecule type" value="Transcribed_RNA"/>
</dbReference>
<organism evidence="8">
    <name type="scientific">Tetraselmis sp. GSL018</name>
    <dbReference type="NCBI Taxonomy" id="582737"/>
    <lineage>
        <taxon>Eukaryota</taxon>
        <taxon>Viridiplantae</taxon>
        <taxon>Chlorophyta</taxon>
        <taxon>core chlorophytes</taxon>
        <taxon>Chlorodendrophyceae</taxon>
        <taxon>Chlorodendrales</taxon>
        <taxon>Chlorodendraceae</taxon>
        <taxon>Tetraselmis</taxon>
    </lineage>
</organism>
<protein>
    <submittedName>
        <fullName evidence="8">Uncharacterized protein</fullName>
    </submittedName>
</protein>